<dbReference type="CDD" id="cd01517">
    <property type="entry name" value="PAP_phosphatase"/>
    <property type="match status" value="1"/>
</dbReference>
<accession>A0ABQ8V6I3</accession>
<dbReference type="Gene3D" id="3.40.190.80">
    <property type="match status" value="1"/>
</dbReference>
<organism evidence="10 11">
    <name type="scientific">Lentinula lateritia</name>
    <dbReference type="NCBI Taxonomy" id="40482"/>
    <lineage>
        <taxon>Eukaryota</taxon>
        <taxon>Fungi</taxon>
        <taxon>Dikarya</taxon>
        <taxon>Basidiomycota</taxon>
        <taxon>Agaricomycotina</taxon>
        <taxon>Agaricomycetes</taxon>
        <taxon>Agaricomycetidae</taxon>
        <taxon>Agaricales</taxon>
        <taxon>Marasmiineae</taxon>
        <taxon>Omphalotaceae</taxon>
        <taxon>Lentinula</taxon>
    </lineage>
</organism>
<evidence type="ECO:0000256" key="7">
    <source>
        <dbReference type="ARBA" id="ARBA00044466"/>
    </source>
</evidence>
<comment type="catalytic activity">
    <reaction evidence="9">
        <text>3'-phosphoadenylyl sulfate + H2O = adenosine 5'-phosphosulfate + phosphate</text>
        <dbReference type="Rhea" id="RHEA:77639"/>
        <dbReference type="ChEBI" id="CHEBI:15377"/>
        <dbReference type="ChEBI" id="CHEBI:43474"/>
        <dbReference type="ChEBI" id="CHEBI:58243"/>
        <dbReference type="ChEBI" id="CHEBI:58339"/>
        <dbReference type="EC" id="3.1.3.7"/>
    </reaction>
    <physiologicalReaction direction="left-to-right" evidence="9">
        <dbReference type="Rhea" id="RHEA:77640"/>
    </physiologicalReaction>
</comment>
<gene>
    <name evidence="10" type="ORF">C8R41DRAFT_845585</name>
</gene>
<dbReference type="PROSITE" id="PS00629">
    <property type="entry name" value="IMP_1"/>
    <property type="match status" value="1"/>
</dbReference>
<reference evidence="10" key="1">
    <citation type="submission" date="2022-08" db="EMBL/GenBank/DDBJ databases">
        <title>A Global Phylogenomic Analysis of the Shiitake Genus Lentinula.</title>
        <authorList>
            <consortium name="DOE Joint Genome Institute"/>
            <person name="Sierra-Patev S."/>
            <person name="Min B."/>
            <person name="Naranjo-Ortiz M."/>
            <person name="Looney B."/>
            <person name="Konkel Z."/>
            <person name="Slot J.C."/>
            <person name="Sakamoto Y."/>
            <person name="Steenwyk J.L."/>
            <person name="Rokas A."/>
            <person name="Carro J."/>
            <person name="Camarero S."/>
            <person name="Ferreira P."/>
            <person name="Molpeceres G."/>
            <person name="Ruiz-Duenas F.J."/>
            <person name="Serrano A."/>
            <person name="Henrissat B."/>
            <person name="Drula E."/>
            <person name="Hughes K.W."/>
            <person name="Mata J.L."/>
            <person name="Ishikawa N.K."/>
            <person name="Vargas-Isla R."/>
            <person name="Ushijima S."/>
            <person name="Smith C.A."/>
            <person name="Ahrendt S."/>
            <person name="Andreopoulos W."/>
            <person name="He G."/>
            <person name="Labutti K."/>
            <person name="Lipzen A."/>
            <person name="Ng V."/>
            <person name="Riley R."/>
            <person name="Sandor L."/>
            <person name="Barry K."/>
            <person name="Martinez A.T."/>
            <person name="Xiao Y."/>
            <person name="Gibbons J.G."/>
            <person name="Terashima K."/>
            <person name="Grigoriev I.V."/>
            <person name="Hibbett D.S."/>
        </authorList>
    </citation>
    <scope>NUCLEOTIDE SEQUENCE</scope>
    <source>
        <strain evidence="10">RHP3577 ss4</strain>
    </source>
</reference>
<dbReference type="InterPro" id="IPR000760">
    <property type="entry name" value="Inositol_monophosphatase-like"/>
</dbReference>
<dbReference type="PRINTS" id="PR00377">
    <property type="entry name" value="IMPHPHTASES"/>
</dbReference>
<keyword evidence="11" id="KW-1185">Reference proteome</keyword>
<evidence type="ECO:0000313" key="11">
    <source>
        <dbReference type="Proteomes" id="UP001150217"/>
    </source>
</evidence>
<dbReference type="EC" id="3.1.3.7" evidence="3"/>
<name>A0ABQ8V6I3_9AGAR</name>
<dbReference type="InterPro" id="IPR006239">
    <property type="entry name" value="DPNP"/>
</dbReference>
<dbReference type="Pfam" id="PF00459">
    <property type="entry name" value="Inositol_P"/>
    <property type="match status" value="1"/>
</dbReference>
<dbReference type="EMBL" id="JANVFT010000069">
    <property type="protein sequence ID" value="KAJ4476801.1"/>
    <property type="molecule type" value="Genomic_DNA"/>
</dbReference>
<evidence type="ECO:0000256" key="8">
    <source>
        <dbReference type="ARBA" id="ARBA00044479"/>
    </source>
</evidence>
<comment type="catalytic activity">
    <reaction evidence="8">
        <text>adenosine 3',5'-bisphosphate + H2O = AMP + phosphate</text>
        <dbReference type="Rhea" id="RHEA:10040"/>
        <dbReference type="ChEBI" id="CHEBI:15377"/>
        <dbReference type="ChEBI" id="CHEBI:43474"/>
        <dbReference type="ChEBI" id="CHEBI:58343"/>
        <dbReference type="ChEBI" id="CHEBI:456215"/>
        <dbReference type="EC" id="3.1.3.7"/>
    </reaction>
    <physiologicalReaction direction="left-to-right" evidence="8">
        <dbReference type="Rhea" id="RHEA:10041"/>
    </physiologicalReaction>
</comment>
<keyword evidence="6" id="KW-0460">Magnesium</keyword>
<comment type="catalytic activity">
    <reaction evidence="7">
        <text>adenosine 2',5'-bisphosphate + H2O = AMP + phosphate</text>
        <dbReference type="Rhea" id="RHEA:77643"/>
        <dbReference type="ChEBI" id="CHEBI:15377"/>
        <dbReference type="ChEBI" id="CHEBI:43474"/>
        <dbReference type="ChEBI" id="CHEBI:194156"/>
        <dbReference type="ChEBI" id="CHEBI:456215"/>
        <dbReference type="EC" id="3.1.3.7"/>
    </reaction>
    <physiologicalReaction direction="left-to-right" evidence="7">
        <dbReference type="Rhea" id="RHEA:77644"/>
    </physiologicalReaction>
</comment>
<keyword evidence="5" id="KW-0378">Hydrolase</keyword>
<evidence type="ECO:0000313" key="10">
    <source>
        <dbReference type="EMBL" id="KAJ4476801.1"/>
    </source>
</evidence>
<dbReference type="InterPro" id="IPR051090">
    <property type="entry name" value="Inositol_monoP_superfamily"/>
</dbReference>
<dbReference type="SUPFAM" id="SSF56655">
    <property type="entry name" value="Carbohydrate phosphatase"/>
    <property type="match status" value="1"/>
</dbReference>
<dbReference type="Proteomes" id="UP001150217">
    <property type="component" value="Unassembled WGS sequence"/>
</dbReference>
<dbReference type="PANTHER" id="PTHR43200:SF6">
    <property type="entry name" value="3'(2'),5'-BISPHOSPHATE NUCLEOTIDASE"/>
    <property type="match status" value="1"/>
</dbReference>
<evidence type="ECO:0000256" key="6">
    <source>
        <dbReference type="ARBA" id="ARBA00022842"/>
    </source>
</evidence>
<proteinExistence type="inferred from homology"/>
<evidence type="ECO:0000256" key="2">
    <source>
        <dbReference type="ARBA" id="ARBA00009759"/>
    </source>
</evidence>
<evidence type="ECO:0000256" key="1">
    <source>
        <dbReference type="ARBA" id="ARBA00001946"/>
    </source>
</evidence>
<evidence type="ECO:0000256" key="9">
    <source>
        <dbReference type="ARBA" id="ARBA00044484"/>
    </source>
</evidence>
<dbReference type="Gene3D" id="3.30.540.10">
    <property type="entry name" value="Fructose-1,6-Bisphosphatase, subunit A, domain 1"/>
    <property type="match status" value="1"/>
</dbReference>
<evidence type="ECO:0000256" key="4">
    <source>
        <dbReference type="ARBA" id="ARBA00022723"/>
    </source>
</evidence>
<evidence type="ECO:0000256" key="5">
    <source>
        <dbReference type="ARBA" id="ARBA00022801"/>
    </source>
</evidence>
<comment type="similarity">
    <text evidence="2">Belongs to the inositol monophosphatase superfamily.</text>
</comment>
<evidence type="ECO:0000256" key="3">
    <source>
        <dbReference type="ARBA" id="ARBA00012633"/>
    </source>
</evidence>
<dbReference type="NCBIfam" id="TIGR01330">
    <property type="entry name" value="bisphos_HAL2"/>
    <property type="match status" value="1"/>
</dbReference>
<dbReference type="InterPro" id="IPR020583">
    <property type="entry name" value="Inositol_monoP_metal-BS"/>
</dbReference>
<keyword evidence="4" id="KW-0479">Metal-binding</keyword>
<dbReference type="PANTHER" id="PTHR43200">
    <property type="entry name" value="PHOSPHATASE"/>
    <property type="match status" value="1"/>
</dbReference>
<comment type="caution">
    <text evidence="10">The sequence shown here is derived from an EMBL/GenBank/DDBJ whole genome shotgun (WGS) entry which is preliminary data.</text>
</comment>
<comment type="cofactor">
    <cofactor evidence="1">
        <name>Mg(2+)</name>
        <dbReference type="ChEBI" id="CHEBI:18420"/>
    </cofactor>
</comment>
<sequence length="386" mass="41376">MNYRFLSSINSYSFHFCLPFIPATTRRSMSLAYTTEKQFAISAVRRACLLTSSVFNKLVKNETLVKGDKSPVTVGDFSAQAVISSMLHRAFPDDPIVGEEDAADLRAESGASLRDRIVELANEALTAELVIGDIAEWGIGPGSEQSVDNLLDAIDRGNHEGGRSGRMWTIDPIDGTKGFLRGEQYAVCLALIVDAQVQVGVLGCPNLPLNLSKPDEDKGCLFVAVKGQGAQQLKLTGTDPAPLMMSPYTPSSFSFLESVEAAHSSHSTSSRISAILGLTQPPIRMDSQAKYGCLARGDGGAYMRMPTGVGYKEKIWDHATGSLLVTESGGVITDSRGLPLDFGLGRTLGENYGVIATVKDAHAKLLSAVQEVVKQEQEEAKKSKAS</sequence>
<protein>
    <recommendedName>
        <fullName evidence="3">3'(2'),5'-bisphosphate nucleotidase</fullName>
        <ecNumber evidence="3">3.1.3.7</ecNumber>
    </recommendedName>
</protein>